<sequence length="46" mass="5267">MLKENLSKEQWAISSQDRKVRFNDYPFREYTKAGGSGQTQTDKAVG</sequence>
<evidence type="ECO:0000313" key="2">
    <source>
        <dbReference type="Proteomes" id="UP000016626"/>
    </source>
</evidence>
<dbReference type="Proteomes" id="UP000016626">
    <property type="component" value="Unassembled WGS sequence"/>
</dbReference>
<reference evidence="1 2" key="1">
    <citation type="submission" date="2013-06" db="EMBL/GenBank/DDBJ databases">
        <authorList>
            <person name="Weinstock G."/>
            <person name="Sodergren E."/>
            <person name="Lobos E.A."/>
            <person name="Fulton L."/>
            <person name="Fulton R."/>
            <person name="Courtney L."/>
            <person name="Fronick C."/>
            <person name="O'Laughlin M."/>
            <person name="Godfrey J."/>
            <person name="Wilson R.M."/>
            <person name="Miner T."/>
            <person name="Farmer C."/>
            <person name="Delehaunty K."/>
            <person name="Cordes M."/>
            <person name="Minx P."/>
            <person name="Tomlinson C."/>
            <person name="Chen J."/>
            <person name="Wollam A."/>
            <person name="Pepin K.H."/>
            <person name="Bhonagiri V."/>
            <person name="Zhang X."/>
            <person name="Warren W."/>
            <person name="Mitreva M."/>
            <person name="Mardis E.R."/>
            <person name="Wilson R.K."/>
        </authorList>
    </citation>
    <scope>NUCLEOTIDE SEQUENCE [LARGE SCALE GENOMIC DNA]</scope>
    <source>
        <strain evidence="1 2">F0279</strain>
    </source>
</reference>
<dbReference type="HOGENOM" id="CLU_3185394_0_0_0"/>
<evidence type="ECO:0000313" key="1">
    <source>
        <dbReference type="EMBL" id="ERK52562.1"/>
    </source>
</evidence>
<protein>
    <submittedName>
        <fullName evidence="1">Uncharacterized protein</fullName>
    </submittedName>
</protein>
<gene>
    <name evidence="1" type="ORF">HMPREF9015_00815</name>
</gene>
<dbReference type="EMBL" id="AWVM01000040">
    <property type="protein sequence ID" value="ERK52562.1"/>
    <property type="molecule type" value="Genomic_DNA"/>
</dbReference>
<accession>U2RPC3</accession>
<proteinExistence type="predicted"/>
<comment type="caution">
    <text evidence="1">The sequence shown here is derived from an EMBL/GenBank/DDBJ whole genome shotgun (WGS) entry which is preliminary data.</text>
</comment>
<organism evidence="1 2">
    <name type="scientific">Leptotrichia wadei (strain F0279)</name>
    <dbReference type="NCBI Taxonomy" id="888055"/>
    <lineage>
        <taxon>Bacteria</taxon>
        <taxon>Fusobacteriati</taxon>
        <taxon>Fusobacteriota</taxon>
        <taxon>Fusobacteriia</taxon>
        <taxon>Fusobacteriales</taxon>
        <taxon>Leptotrichiaceae</taxon>
        <taxon>Leptotrichia</taxon>
    </lineage>
</organism>
<dbReference type="AlphaFoldDB" id="U2RPC3"/>
<name>U2RPC3_LEPWF</name>